<dbReference type="SUPFAM" id="SSF52821">
    <property type="entry name" value="Rhodanese/Cell cycle control phosphatase"/>
    <property type="match status" value="1"/>
</dbReference>
<organism evidence="1">
    <name type="scientific">viral metagenome</name>
    <dbReference type="NCBI Taxonomy" id="1070528"/>
    <lineage>
        <taxon>unclassified sequences</taxon>
        <taxon>metagenomes</taxon>
        <taxon>organismal metagenomes</taxon>
    </lineage>
</organism>
<protein>
    <recommendedName>
        <fullName evidence="2">Rhodanese domain-containing protein</fullName>
    </recommendedName>
</protein>
<dbReference type="AlphaFoldDB" id="A0A6C0LB56"/>
<proteinExistence type="predicted"/>
<sequence length="138" mass="16515">MFSGFFNSPIKKATFEDIQYAIKNKERYILINTLPIDEQVCLITNTVTYSMEERIINEFLNQYTLRDKIIIVYGKNTNDDTVEKKYRQFVSLGFIEVYMYLGGMFEWMLMQDIYGRDEFPTTSKVLDILKYKPKRSMY</sequence>
<dbReference type="InterPro" id="IPR036873">
    <property type="entry name" value="Rhodanese-like_dom_sf"/>
</dbReference>
<evidence type="ECO:0000313" key="1">
    <source>
        <dbReference type="EMBL" id="QHU26911.1"/>
    </source>
</evidence>
<accession>A0A6C0LB56</accession>
<reference evidence="1" key="1">
    <citation type="journal article" date="2020" name="Nature">
        <title>Giant virus diversity and host interactions through global metagenomics.</title>
        <authorList>
            <person name="Schulz F."/>
            <person name="Roux S."/>
            <person name="Paez-Espino D."/>
            <person name="Jungbluth S."/>
            <person name="Walsh D.A."/>
            <person name="Denef V.J."/>
            <person name="McMahon K.D."/>
            <person name="Konstantinidis K.T."/>
            <person name="Eloe-Fadrosh E.A."/>
            <person name="Kyrpides N.C."/>
            <person name="Woyke T."/>
        </authorList>
    </citation>
    <scope>NUCLEOTIDE SEQUENCE</scope>
    <source>
        <strain evidence="1">GVMAG-M-3300027759-42</strain>
    </source>
</reference>
<dbReference type="EMBL" id="MN740446">
    <property type="protein sequence ID" value="QHU26911.1"/>
    <property type="molecule type" value="Genomic_DNA"/>
</dbReference>
<name>A0A6C0LB56_9ZZZZ</name>
<evidence type="ECO:0008006" key="2">
    <source>
        <dbReference type="Google" id="ProtNLM"/>
    </source>
</evidence>